<evidence type="ECO:0000313" key="3">
    <source>
        <dbReference type="Proteomes" id="UP000321580"/>
    </source>
</evidence>
<dbReference type="Proteomes" id="UP000321580">
    <property type="component" value="Unassembled WGS sequence"/>
</dbReference>
<gene>
    <name evidence="2" type="ORF">FRY97_14115</name>
</gene>
<name>A0A5C6RJS3_9BACT</name>
<protein>
    <recommendedName>
        <fullName evidence="4">Tetratricopeptide repeat protein</fullName>
    </recommendedName>
</protein>
<dbReference type="InterPro" id="IPR011990">
    <property type="entry name" value="TPR-like_helical_dom_sf"/>
</dbReference>
<accession>A0A5C6RJS3</accession>
<evidence type="ECO:0000256" key="1">
    <source>
        <dbReference type="SAM" id="MobiDB-lite"/>
    </source>
</evidence>
<dbReference type="Gene3D" id="1.25.40.10">
    <property type="entry name" value="Tetratricopeptide repeat domain"/>
    <property type="match status" value="1"/>
</dbReference>
<dbReference type="EMBL" id="VOOR01000030">
    <property type="protein sequence ID" value="TXB62413.1"/>
    <property type="molecule type" value="Genomic_DNA"/>
</dbReference>
<dbReference type="RefSeq" id="WP_147168199.1">
    <property type="nucleotide sequence ID" value="NZ_VOOR01000030.1"/>
</dbReference>
<feature type="region of interest" description="Disordered" evidence="1">
    <location>
        <begin position="385"/>
        <end position="410"/>
    </location>
</feature>
<evidence type="ECO:0000313" key="2">
    <source>
        <dbReference type="EMBL" id="TXB62413.1"/>
    </source>
</evidence>
<proteinExistence type="predicted"/>
<dbReference type="AlphaFoldDB" id="A0A5C6RJS3"/>
<keyword evidence="3" id="KW-1185">Reference proteome</keyword>
<comment type="caution">
    <text evidence="2">The sequence shown here is derived from an EMBL/GenBank/DDBJ whole genome shotgun (WGS) entry which is preliminary data.</text>
</comment>
<organism evidence="2 3">
    <name type="scientific">Phaeodactylibacter luteus</name>
    <dbReference type="NCBI Taxonomy" id="1564516"/>
    <lineage>
        <taxon>Bacteria</taxon>
        <taxon>Pseudomonadati</taxon>
        <taxon>Bacteroidota</taxon>
        <taxon>Saprospiria</taxon>
        <taxon>Saprospirales</taxon>
        <taxon>Haliscomenobacteraceae</taxon>
        <taxon>Phaeodactylibacter</taxon>
    </lineage>
</organism>
<evidence type="ECO:0008006" key="4">
    <source>
        <dbReference type="Google" id="ProtNLM"/>
    </source>
</evidence>
<sequence>MKHSYLWLLALLLSLSSCSSFEKYRGLYHDMLGQADLEGASRLIEKKKFYKKDRNQVLYYLELGALARLQGDLQQSNEHLNQADLLIEDRRASVGAQGLAVVSNPRVLPYQTEYFENVAVHYQKSLNYLQLNNLEGARVEARRMNIRLQALNDAVPDKPLKYRDDVLGHLMMGLSYEMNGEWNNAFIAYRNAANLFLQDGKLGPYMGTPMPEQLKCDLIRMAEANGFKGEAERYRKALKPRCREQEGEGGSLVLFWENGQGPIKEEQIIGFNIFRQGDAHQVRFVNQKSGLEYDYGQEVYDEFNGFAGLSNISVALPYFQRRNTPLQWAQVKYHGGLSKMEPVEDFNVIAEQSLRDRFVRELGSALLRLAAKKAVEAGLRTIKTKKQDSEEADGEDGAEKKKSEEKEEEYDETLGIVLSGAMSIVNAATERADIRSWQSLPAQIHYQRIPLKKGFNNISITFFNQYNQRMEEANLRLNGNGRLQVSSLATPGLHALSPSAHPTTKPIQP</sequence>
<dbReference type="SUPFAM" id="SSF48452">
    <property type="entry name" value="TPR-like"/>
    <property type="match status" value="1"/>
</dbReference>
<reference evidence="2 3" key="1">
    <citation type="submission" date="2019-08" db="EMBL/GenBank/DDBJ databases">
        <title>Genome of Phaeodactylibacter luteus.</title>
        <authorList>
            <person name="Bowman J.P."/>
        </authorList>
    </citation>
    <scope>NUCLEOTIDE SEQUENCE [LARGE SCALE GENOMIC DNA]</scope>
    <source>
        <strain evidence="2 3">KCTC 42180</strain>
    </source>
</reference>
<dbReference type="OrthoDB" id="9769023at2"/>
<dbReference type="PROSITE" id="PS51257">
    <property type="entry name" value="PROKAR_LIPOPROTEIN"/>
    <property type="match status" value="1"/>
</dbReference>